<organism evidence="1">
    <name type="scientific">uncultured Sphingomonadaceae bacterium</name>
    <dbReference type="NCBI Taxonomy" id="169976"/>
    <lineage>
        <taxon>Bacteria</taxon>
        <taxon>Pseudomonadati</taxon>
        <taxon>Pseudomonadota</taxon>
        <taxon>Alphaproteobacteria</taxon>
        <taxon>Sphingomonadales</taxon>
        <taxon>Sphingomonadaceae</taxon>
        <taxon>environmental samples</taxon>
    </lineage>
</organism>
<reference evidence="1" key="1">
    <citation type="submission" date="2020-02" db="EMBL/GenBank/DDBJ databases">
        <authorList>
            <person name="Meier V. D."/>
        </authorList>
    </citation>
    <scope>NUCLEOTIDE SEQUENCE</scope>
    <source>
        <strain evidence="1">AVDCRST_MAG39</strain>
    </source>
</reference>
<protein>
    <submittedName>
        <fullName evidence="1">Uncharacterized protein</fullName>
    </submittedName>
</protein>
<name>A0A6J4SHN4_9SPHN</name>
<dbReference type="EMBL" id="CADCVW010000048">
    <property type="protein sequence ID" value="CAA9499235.1"/>
    <property type="molecule type" value="Genomic_DNA"/>
</dbReference>
<proteinExistence type="predicted"/>
<gene>
    <name evidence="1" type="ORF">AVDCRST_MAG39-1185</name>
</gene>
<sequence length="53" mass="6024">MPGRRALLKGKRLICLDVLDNYKFLQPELVRLLETKVSKYLPRTPPEASSTPA</sequence>
<dbReference type="AlphaFoldDB" id="A0A6J4SHN4"/>
<accession>A0A6J4SHN4</accession>
<evidence type="ECO:0000313" key="1">
    <source>
        <dbReference type="EMBL" id="CAA9499235.1"/>
    </source>
</evidence>